<organism evidence="1 2">
    <name type="scientific">Phlebia brevispora</name>
    <dbReference type="NCBI Taxonomy" id="194682"/>
    <lineage>
        <taxon>Eukaryota</taxon>
        <taxon>Fungi</taxon>
        <taxon>Dikarya</taxon>
        <taxon>Basidiomycota</taxon>
        <taxon>Agaricomycotina</taxon>
        <taxon>Agaricomycetes</taxon>
        <taxon>Polyporales</taxon>
        <taxon>Meruliaceae</taxon>
        <taxon>Phlebia</taxon>
    </lineage>
</organism>
<comment type="caution">
    <text evidence="1">The sequence shown here is derived from an EMBL/GenBank/DDBJ whole genome shotgun (WGS) entry which is preliminary data.</text>
</comment>
<sequence>MAVALVWLLPLAILIFVLRRAHYVLSRIRSTPGIPRYYCLINPFDPWGYLFKASPGNPTIQHVWAWKDRYEKRNCEVMQFVSLFPGEVITYCASPEAIKQLLSDPFKYVKPPKALIIGVMGPNVISLNTERWRTHRKVTSPAFDNQIYNDVWRITAGLYKEMVNSTPWKSGDQHYFKSFNVFTTRLALLVIASCGFNLKVDWEGALMRDGFEEPVDSTIVTVANGLLPRLLLPKWAFKLPLKFLQANDTSFTALESFLNAEVSSKKAELYHEKMLNMLDTSNKNLFTRVVLSSMVEGPKGLSDDEIIGNLFIYLFAGHETTASALATTLALLAINKEEQQWVHDCIVNAIGMHDPEYTNYEDLAPVLHCFYEAIRLYPPAPIVVRMPTEDTVFAAPQVIPGSNTFPLPRDQEIVIDFIAAGRNTRIYKDPDAFYPRRWASPDLSADEMLSFGVGPRVCLGKKFSMTESVCFLTHVLRDWKFDVKLENGETRAEWQDRIMKPYHTFDLNDDVRLKPSTSNRRLSLSLFTVKSPFSNTNLQLKRVEDAMQSDAPVADVKEFIDRAVQTDTPKSSRPTSPEHSSSLVIKELSERLSDMDISASSMASESFSRLESSADAESGAYNPDNSSVLSSPLPTIKTSARIIKRAHVENGQSSRIVSMPETVSAFSAKRALEKTPRVVSNPEGLRNRIRSPADSSYSEQQSADAFENERPARIRVRSTATDTPHTPSPPSSPDSIEIIANNSRLPEAFLRGNAHTEGSPLSSGEPDDDGWISWAKSPPRPIPALHGPLSLPYARCPSGAEGTVIEEPDELPRVIWGLEGEDASHRPRSEPVNHVTHPSVHPPPQTSSIPAPSSLSTVPQRALPRQQHSVPPRFHAHSTQENSFRALPSAQEPQETRGGRQLVAPLRHMARSENLQYEYSLPEHGPIDLTSVLRPRLDGNKKYLQDPELSGSLAYGSIGNDYRVYHSPEQIDLGWQSLLSTQERLKNLTLSSVDSTHGYMKPSSSLSSLASSRSPIILDSPSHLSPMSWSVSSQHSLPPTPNTPRRMSALEIAQSYRQQQLLQDRRKHQSALPTPPNSSSPLWSSGFSPYQESLLSPEILTGAHPNILHKALSPAQRQQNYIRQQEIHASRQFDYESTNELSFGPRKHAEYLFLPHGTHNHENSLQRDGPYRNSNVDLSLISAPSRLRQMRVPAQLNVQRSPAPPPRPPPNTPSTATFRDVRQAQSHIRPPAAPAPLSPTSPKSRQNIPQQHPRSIPLSRLIQRRLSSVPEEDSGIMSDYIPSAPEPFVDQRHRPAGSMNEFATQKDAGLDMDRNARDTPGGAVDAVQAPQGRDVKVRDNSSQRSEPKEVKAARGGRARGRGGRPRRGRVPLSNVVNGPERANGSMTVHS</sequence>
<evidence type="ECO:0000313" key="1">
    <source>
        <dbReference type="EMBL" id="KAJ3555774.1"/>
    </source>
</evidence>
<reference evidence="1" key="1">
    <citation type="submission" date="2022-07" db="EMBL/GenBank/DDBJ databases">
        <title>Genome Sequence of Phlebia brevispora.</title>
        <authorList>
            <person name="Buettner E."/>
        </authorList>
    </citation>
    <scope>NUCLEOTIDE SEQUENCE</scope>
    <source>
        <strain evidence="1">MPL23</strain>
    </source>
</reference>
<keyword evidence="2" id="KW-1185">Reference proteome</keyword>
<accession>A0ACC1T8V9</accession>
<protein>
    <submittedName>
        <fullName evidence="1">Uncharacterized protein</fullName>
    </submittedName>
</protein>
<dbReference type="EMBL" id="JANHOG010000300">
    <property type="protein sequence ID" value="KAJ3555774.1"/>
    <property type="molecule type" value="Genomic_DNA"/>
</dbReference>
<gene>
    <name evidence="1" type="ORF">NM688_g2393</name>
</gene>
<proteinExistence type="predicted"/>
<evidence type="ECO:0000313" key="2">
    <source>
        <dbReference type="Proteomes" id="UP001148662"/>
    </source>
</evidence>
<dbReference type="Proteomes" id="UP001148662">
    <property type="component" value="Unassembled WGS sequence"/>
</dbReference>
<name>A0ACC1T8V9_9APHY</name>